<dbReference type="RefSeq" id="WP_397021786.1">
    <property type="nucleotide sequence ID" value="NZ_JBITMB010000004.1"/>
</dbReference>
<gene>
    <name evidence="1" type="ORF">ACIBP5_17920</name>
</gene>
<evidence type="ECO:0000313" key="2">
    <source>
        <dbReference type="Proteomes" id="UP001612928"/>
    </source>
</evidence>
<reference evidence="1 2" key="1">
    <citation type="submission" date="2024-10" db="EMBL/GenBank/DDBJ databases">
        <title>The Natural Products Discovery Center: Release of the First 8490 Sequenced Strains for Exploring Actinobacteria Biosynthetic Diversity.</title>
        <authorList>
            <person name="Kalkreuter E."/>
            <person name="Kautsar S.A."/>
            <person name="Yang D."/>
            <person name="Bader C.D."/>
            <person name="Teijaro C.N."/>
            <person name="Fluegel L."/>
            <person name="Davis C.M."/>
            <person name="Simpson J.R."/>
            <person name="Lauterbach L."/>
            <person name="Steele A.D."/>
            <person name="Gui C."/>
            <person name="Meng S."/>
            <person name="Li G."/>
            <person name="Viehrig K."/>
            <person name="Ye F."/>
            <person name="Su P."/>
            <person name="Kiefer A.F."/>
            <person name="Nichols A."/>
            <person name="Cepeda A.J."/>
            <person name="Yan W."/>
            <person name="Fan B."/>
            <person name="Jiang Y."/>
            <person name="Adhikari A."/>
            <person name="Zheng C.-J."/>
            <person name="Schuster L."/>
            <person name="Cowan T.M."/>
            <person name="Smanski M.J."/>
            <person name="Chevrette M.G."/>
            <person name="De Carvalho L.P.S."/>
            <person name="Shen B."/>
        </authorList>
    </citation>
    <scope>NUCLEOTIDE SEQUENCE [LARGE SCALE GENOMIC DNA]</scope>
    <source>
        <strain evidence="1 2">NPDC049503</strain>
    </source>
</reference>
<protein>
    <submittedName>
        <fullName evidence="1">Uncharacterized protein</fullName>
    </submittedName>
</protein>
<dbReference type="Gene3D" id="2.115.10.20">
    <property type="entry name" value="Glycosyl hydrolase domain, family 43"/>
    <property type="match status" value="2"/>
</dbReference>
<dbReference type="InterPro" id="IPR023296">
    <property type="entry name" value="Glyco_hydro_beta-prop_sf"/>
</dbReference>
<organism evidence="1 2">
    <name type="scientific">Nonomuraea indica</name>
    <dbReference type="NCBI Taxonomy" id="1581193"/>
    <lineage>
        <taxon>Bacteria</taxon>
        <taxon>Bacillati</taxon>
        <taxon>Actinomycetota</taxon>
        <taxon>Actinomycetes</taxon>
        <taxon>Streptosporangiales</taxon>
        <taxon>Streptosporangiaceae</taxon>
        <taxon>Nonomuraea</taxon>
    </lineage>
</organism>
<keyword evidence="2" id="KW-1185">Reference proteome</keyword>
<proteinExistence type="predicted"/>
<accession>A0ABW8A4Y7</accession>
<name>A0ABW8A4Y7_9ACTN</name>
<evidence type="ECO:0000313" key="1">
    <source>
        <dbReference type="EMBL" id="MFI7441840.1"/>
    </source>
</evidence>
<dbReference type="EMBL" id="JBITMB010000004">
    <property type="protein sequence ID" value="MFI7441840.1"/>
    <property type="molecule type" value="Genomic_DNA"/>
</dbReference>
<dbReference type="SUPFAM" id="SSF75005">
    <property type="entry name" value="Arabinanase/levansucrase/invertase"/>
    <property type="match status" value="1"/>
</dbReference>
<dbReference type="Proteomes" id="UP001612928">
    <property type="component" value="Unassembled WGS sequence"/>
</dbReference>
<comment type="caution">
    <text evidence="1">The sequence shown here is derived from an EMBL/GenBank/DDBJ whole genome shotgun (WGS) entry which is preliminary data.</text>
</comment>
<sequence length="296" mass="31829">MDPRPAHHHRSPVAFPLPAGGPPVVAVPAPGPGPQQWAGAPSAALDADGTFVLAYRVRSGADHNVIARSADGERYTPVAVLSRDRFGAAMVERPALVRTPAGRWRLYVSCATPGTKHWWIGVLEADTPEGLAGAPARPVFEGDTRTAVKDPVIRYDGGRWRAWICCHPLDEPGAEDRMSTAYATSADGLTWRWHGTALTGRPGAWDARGARLTSVLPDGRACYDGRASARENWSERTGLAVPARPGDAARLVPVAGPPVADVRYLDVLSLPAGGHRLFYEARLPDESHELRTELVR</sequence>